<protein>
    <submittedName>
        <fullName evidence="4">Magnesium chelatase subunit D family protein</fullName>
    </submittedName>
</protein>
<proteinExistence type="inferred from homology"/>
<gene>
    <name evidence="4" type="ORF">HYG85_14370</name>
</gene>
<dbReference type="InterPro" id="IPR002035">
    <property type="entry name" value="VWF_A"/>
</dbReference>
<comment type="similarity">
    <text evidence="1">Belongs to the Mg-chelatase subunits D/I family.</text>
</comment>
<dbReference type="GO" id="GO:0005524">
    <property type="term" value="F:ATP binding"/>
    <property type="evidence" value="ECO:0007669"/>
    <property type="project" value="InterPro"/>
</dbReference>
<organism evidence="4 5">
    <name type="scientific">Vallitalea guaymasensis</name>
    <dbReference type="NCBI Taxonomy" id="1185412"/>
    <lineage>
        <taxon>Bacteria</taxon>
        <taxon>Bacillati</taxon>
        <taxon>Bacillota</taxon>
        <taxon>Clostridia</taxon>
        <taxon>Lachnospirales</taxon>
        <taxon>Vallitaleaceae</taxon>
        <taxon>Vallitalea</taxon>
    </lineage>
</organism>
<feature type="domain" description="VWFA" evidence="3">
    <location>
        <begin position="472"/>
        <end position="652"/>
    </location>
</feature>
<dbReference type="CDD" id="cd00009">
    <property type="entry name" value="AAA"/>
    <property type="match status" value="1"/>
</dbReference>
<dbReference type="PROSITE" id="PS50234">
    <property type="entry name" value="VWFA"/>
    <property type="match status" value="1"/>
</dbReference>
<evidence type="ECO:0000256" key="2">
    <source>
        <dbReference type="SAM" id="MobiDB-lite"/>
    </source>
</evidence>
<dbReference type="Gene3D" id="1.10.8.80">
    <property type="entry name" value="Magnesium chelatase subunit I, C-Terminal domain"/>
    <property type="match status" value="1"/>
</dbReference>
<dbReference type="Gene3D" id="3.40.50.300">
    <property type="entry name" value="P-loop containing nucleotide triphosphate hydrolases"/>
    <property type="match status" value="1"/>
</dbReference>
<dbReference type="InterPro" id="IPR027417">
    <property type="entry name" value="P-loop_NTPase"/>
</dbReference>
<reference evidence="4 5" key="1">
    <citation type="submission" date="2020-07" db="EMBL/GenBank/DDBJ databases">
        <title>Vallitalea guaymasensis genome.</title>
        <authorList>
            <person name="Postec A."/>
        </authorList>
    </citation>
    <scope>NUCLEOTIDE SEQUENCE [LARGE SCALE GENOMIC DNA]</scope>
    <source>
        <strain evidence="4 5">Ra1766G1</strain>
    </source>
</reference>
<dbReference type="GO" id="GO:0016887">
    <property type="term" value="F:ATP hydrolysis activity"/>
    <property type="evidence" value="ECO:0007669"/>
    <property type="project" value="InterPro"/>
</dbReference>
<name>A0A8J8MBV0_9FIRM</name>
<dbReference type="Pfam" id="PF17863">
    <property type="entry name" value="AAA_lid_2"/>
    <property type="match status" value="1"/>
</dbReference>
<evidence type="ECO:0000313" key="5">
    <source>
        <dbReference type="Proteomes" id="UP000677305"/>
    </source>
</evidence>
<dbReference type="SUPFAM" id="SSF53300">
    <property type="entry name" value="vWA-like"/>
    <property type="match status" value="1"/>
</dbReference>
<dbReference type="InterPro" id="IPR052989">
    <property type="entry name" value="Mg-chelatase_DI-like"/>
</dbReference>
<evidence type="ECO:0000259" key="3">
    <source>
        <dbReference type="PROSITE" id="PS50234"/>
    </source>
</evidence>
<keyword evidence="5" id="KW-1185">Reference proteome</keyword>
<dbReference type="SUPFAM" id="SSF52540">
    <property type="entry name" value="P-loop containing nucleoside triphosphate hydrolases"/>
    <property type="match status" value="1"/>
</dbReference>
<sequence length="653" mass="73305">MNRSELVFPFAAIAGQEKVKKALILNAVNPAVGGVLISGEKGTAKSTLVRGLADVISESVVNLPLNITEDRLIGTIDIEKAISRGKKAVDYGVLHKANENILYVDEVNLLSEHIVNCLLEVSSSGVNKIEREGLSFSHESKFILIGTMNPEEGYLRPQFIDRFGLYVESRGSRDIQERKEIIKRRLEYEEGPIGFIKDWQKENHRIRDEIADAREIIKDVVVDEELMYFAADIARGGNCSGHRAEISIVETAKAIAALDRRKNVISDDIEEAAGYSLPHRMREIPNVNESRRDPNNNDKDTNRDETQNNASSNNSKTDDIRNRDIENDDISKRNNNNDDFMNKRDNDLTDEQIGDNSKKNDKSNESSNEPHSQEKIEQPLYNDKIIPLEIKSTNNVKKIKGTGKRTKVKNDSQKGRYIKYSIPKGKVSSIAFDATLRAALPYQKFRNNDKVSIVIDRSDIREKIRERRTGSTILFVVDASGSMGTKQRMRAVKSAIISMLNDAYQKRDKVGMIAFRKDKAEVLLPITKSVDMAEKRLKNIPTGGKTPLASGLYAAYELLKSYKVKEPDTEPLMVLVTDGKANVSLNKGKPIDDVLHMAGMIRNEGIQTMVIDTESGFIQLGLGKKLSDEINGEYYKLEDIRAKELKSIVNHRG</sequence>
<dbReference type="PANTHER" id="PTHR35023:SF1">
    <property type="entry name" value="MG-PROTOPORPHYRIN IX CHELATASE"/>
    <property type="match status" value="1"/>
</dbReference>
<dbReference type="EMBL" id="CP058561">
    <property type="protein sequence ID" value="QUH30036.1"/>
    <property type="molecule type" value="Genomic_DNA"/>
</dbReference>
<dbReference type="InterPro" id="IPR041702">
    <property type="entry name" value="BchD/ChlD_VWA"/>
</dbReference>
<feature type="region of interest" description="Disordered" evidence="2">
    <location>
        <begin position="276"/>
        <end position="380"/>
    </location>
</feature>
<accession>A0A8J8MBV0</accession>
<dbReference type="InterPro" id="IPR041628">
    <property type="entry name" value="ChlI/MoxR_AAA_lid"/>
</dbReference>
<dbReference type="Pfam" id="PF07728">
    <property type="entry name" value="AAA_5"/>
    <property type="match status" value="1"/>
</dbReference>
<dbReference type="RefSeq" id="WP_212690264.1">
    <property type="nucleotide sequence ID" value="NZ_CP058561.1"/>
</dbReference>
<feature type="compositionally biased region" description="Basic and acidic residues" evidence="2">
    <location>
        <begin position="289"/>
        <end position="306"/>
    </location>
</feature>
<evidence type="ECO:0000256" key="1">
    <source>
        <dbReference type="ARBA" id="ARBA00005799"/>
    </source>
</evidence>
<dbReference type="AlphaFoldDB" id="A0A8J8MBV0"/>
<dbReference type="CDD" id="cd01451">
    <property type="entry name" value="vWA_Magnesium_chelatase"/>
    <property type="match status" value="1"/>
</dbReference>
<dbReference type="KEGG" id="vgu:HYG85_14370"/>
<evidence type="ECO:0000313" key="4">
    <source>
        <dbReference type="EMBL" id="QUH30036.1"/>
    </source>
</evidence>
<feature type="compositionally biased region" description="Basic and acidic residues" evidence="2">
    <location>
        <begin position="316"/>
        <end position="347"/>
    </location>
</feature>
<dbReference type="SMART" id="SM00327">
    <property type="entry name" value="VWA"/>
    <property type="match status" value="1"/>
</dbReference>
<dbReference type="InterPro" id="IPR011704">
    <property type="entry name" value="ATPase_dyneun-rel_AAA"/>
</dbReference>
<dbReference type="Gene3D" id="3.40.50.410">
    <property type="entry name" value="von Willebrand factor, type A domain"/>
    <property type="match status" value="1"/>
</dbReference>
<dbReference type="InterPro" id="IPR036465">
    <property type="entry name" value="vWFA_dom_sf"/>
</dbReference>
<dbReference type="Pfam" id="PF13519">
    <property type="entry name" value="VWA_2"/>
    <property type="match status" value="1"/>
</dbReference>
<dbReference type="Proteomes" id="UP000677305">
    <property type="component" value="Chromosome"/>
</dbReference>
<dbReference type="PANTHER" id="PTHR35023">
    <property type="entry name" value="CHELATASE-RELATED"/>
    <property type="match status" value="1"/>
</dbReference>